<dbReference type="InterPro" id="IPR043133">
    <property type="entry name" value="GTP-CH-I_C/QueF"/>
</dbReference>
<organism evidence="10 11">
    <name type="scientific">Corynebacterium uterequi</name>
    <dbReference type="NCBI Taxonomy" id="1072256"/>
    <lineage>
        <taxon>Bacteria</taxon>
        <taxon>Bacillati</taxon>
        <taxon>Actinomycetota</taxon>
        <taxon>Actinomycetes</taxon>
        <taxon>Mycobacteriales</taxon>
        <taxon>Corynebacteriaceae</taxon>
        <taxon>Corynebacterium</taxon>
    </lineage>
</organism>
<dbReference type="SUPFAM" id="SSF55620">
    <property type="entry name" value="Tetrahydrobiopterin biosynthesis enzymes-like"/>
    <property type="match status" value="1"/>
</dbReference>
<sequence length="127" mass="13967">MADRIELRGIRAFGHHGVLDHETEHGQAFSIDVTAWLNAAPAAADDDLSKTVNYAELAQLAYDEVTGTPRRLIETVAARIADQTLERYPAVHAVEVTIHKPHAPIPLVFDDVAVVARRSRTTRPGRP</sequence>
<dbReference type="InterPro" id="IPR006156">
    <property type="entry name" value="Dihydroneopterin_aldolase"/>
</dbReference>
<proteinExistence type="inferred from homology"/>
<dbReference type="OrthoDB" id="3212934at2"/>
<dbReference type="NCBIfam" id="TIGR00526">
    <property type="entry name" value="folB_dom"/>
    <property type="match status" value="1"/>
</dbReference>
<dbReference type="PANTHER" id="PTHR42844:SF1">
    <property type="entry name" value="DIHYDRONEOPTERIN ALDOLASE 1-RELATED"/>
    <property type="match status" value="1"/>
</dbReference>
<comment type="similarity">
    <text evidence="3 8">Belongs to the DHNA family.</text>
</comment>
<gene>
    <name evidence="10" type="ORF">CUTER_09535</name>
</gene>
<dbReference type="PANTHER" id="PTHR42844">
    <property type="entry name" value="DIHYDRONEOPTERIN ALDOLASE 1-RELATED"/>
    <property type="match status" value="1"/>
</dbReference>
<protein>
    <recommendedName>
        <fullName evidence="6 8">7,8-dihydroneopterin aldolase</fullName>
        <ecNumber evidence="8">4.1.2.25</ecNumber>
    </recommendedName>
</protein>
<evidence type="ECO:0000256" key="5">
    <source>
        <dbReference type="ARBA" id="ARBA00023239"/>
    </source>
</evidence>
<evidence type="ECO:0000256" key="7">
    <source>
        <dbReference type="ARBA" id="ARBA00052077"/>
    </source>
</evidence>
<comment type="catalytic activity">
    <reaction evidence="7">
        <text>7,8-dihydroneopterin + O2 = 7,8-dihydroxanthopterin + glycolaldehyde + formate + H(+)</text>
        <dbReference type="Rhea" id="RHEA:45332"/>
        <dbReference type="ChEBI" id="CHEBI:15378"/>
        <dbReference type="ChEBI" id="CHEBI:15379"/>
        <dbReference type="ChEBI" id="CHEBI:15740"/>
        <dbReference type="ChEBI" id="CHEBI:17001"/>
        <dbReference type="ChEBI" id="CHEBI:17071"/>
        <dbReference type="ChEBI" id="CHEBI:85130"/>
        <dbReference type="EC" id="1.13.11.81"/>
    </reaction>
</comment>
<dbReference type="STRING" id="1072256.CUTER_09535"/>
<dbReference type="KEGG" id="cut:CUTER_09535"/>
<accession>A0A0G3HGJ1</accession>
<dbReference type="SMART" id="SM00905">
    <property type="entry name" value="FolB"/>
    <property type="match status" value="1"/>
</dbReference>
<dbReference type="Proteomes" id="UP000035548">
    <property type="component" value="Chromosome"/>
</dbReference>
<dbReference type="RefSeq" id="WP_047260196.1">
    <property type="nucleotide sequence ID" value="NZ_CP011546.1"/>
</dbReference>
<dbReference type="GO" id="GO:0046656">
    <property type="term" value="P:folic acid biosynthetic process"/>
    <property type="evidence" value="ECO:0007669"/>
    <property type="project" value="UniProtKB-UniRule"/>
</dbReference>
<dbReference type="FunFam" id="3.30.1130.10:FF:000003">
    <property type="entry name" value="7,8-dihydroneopterin aldolase"/>
    <property type="match status" value="1"/>
</dbReference>
<reference evidence="10 11" key="1">
    <citation type="journal article" date="2015" name="Genome Announc.">
        <title>Virulence Factor Genes Detected in the Complete Genome Sequence of Corynebacterium uterequi DSM 45634, Isolated from the Uterus of a Maiden Mare.</title>
        <authorList>
            <person name="Ruckert C."/>
            <person name="Kriete M."/>
            <person name="Jaenicke S."/>
            <person name="Winkler A."/>
            <person name="Tauch A."/>
        </authorList>
    </citation>
    <scope>NUCLEOTIDE SEQUENCE [LARGE SCALE GENOMIC DNA]</scope>
    <source>
        <strain evidence="10 11">DSM 45634</strain>
    </source>
</reference>
<evidence type="ECO:0000256" key="8">
    <source>
        <dbReference type="RuleBase" id="RU362079"/>
    </source>
</evidence>
<keyword evidence="5 8" id="KW-0456">Lyase</keyword>
<comment type="pathway">
    <text evidence="2 8">Cofactor biosynthesis; tetrahydrofolate biosynthesis; 2-amino-4-hydroxy-6-hydroxymethyl-7,8-dihydropteridine diphosphate from 7,8-dihydroneopterin triphosphate: step 3/4.</text>
</comment>
<evidence type="ECO:0000259" key="9">
    <source>
        <dbReference type="SMART" id="SM00905"/>
    </source>
</evidence>
<dbReference type="GO" id="GO:0005737">
    <property type="term" value="C:cytoplasm"/>
    <property type="evidence" value="ECO:0007669"/>
    <property type="project" value="TreeGrafter"/>
</dbReference>
<evidence type="ECO:0000313" key="10">
    <source>
        <dbReference type="EMBL" id="AKK11875.1"/>
    </source>
</evidence>
<name>A0A0G3HGJ1_9CORY</name>
<dbReference type="Pfam" id="PF02152">
    <property type="entry name" value="FolB"/>
    <property type="match status" value="1"/>
</dbReference>
<dbReference type="GO" id="GO:0004150">
    <property type="term" value="F:dihydroneopterin aldolase activity"/>
    <property type="evidence" value="ECO:0007669"/>
    <property type="project" value="UniProtKB-UniRule"/>
</dbReference>
<evidence type="ECO:0000256" key="2">
    <source>
        <dbReference type="ARBA" id="ARBA00005013"/>
    </source>
</evidence>
<feature type="domain" description="Dihydroneopterin aldolase/epimerase" evidence="9">
    <location>
        <begin position="5"/>
        <end position="118"/>
    </location>
</feature>
<dbReference type="Gene3D" id="3.30.1130.10">
    <property type="match status" value="1"/>
</dbReference>
<keyword evidence="11" id="KW-1185">Reference proteome</keyword>
<evidence type="ECO:0000256" key="1">
    <source>
        <dbReference type="ARBA" id="ARBA00001353"/>
    </source>
</evidence>
<evidence type="ECO:0000313" key="11">
    <source>
        <dbReference type="Proteomes" id="UP000035548"/>
    </source>
</evidence>
<dbReference type="NCBIfam" id="TIGR00525">
    <property type="entry name" value="folB"/>
    <property type="match status" value="1"/>
</dbReference>
<reference evidence="11" key="2">
    <citation type="submission" date="2015-05" db="EMBL/GenBank/DDBJ databases">
        <title>Complete genome sequence of Corynebacterium uterequi DSM 45634, isolated from the uterus of a maiden mare.</title>
        <authorList>
            <person name="Ruckert C."/>
            <person name="Albersmeier A."/>
            <person name="Winkler A."/>
            <person name="Tauch A."/>
        </authorList>
    </citation>
    <scope>NUCLEOTIDE SEQUENCE [LARGE SCALE GENOMIC DNA]</scope>
    <source>
        <strain evidence="11">DSM 45634</strain>
    </source>
</reference>
<dbReference type="UniPathway" id="UPA00077">
    <property type="reaction ID" value="UER00154"/>
</dbReference>
<dbReference type="CDD" id="cd00534">
    <property type="entry name" value="DHNA_DHNTPE"/>
    <property type="match status" value="1"/>
</dbReference>
<comment type="function">
    <text evidence="8">Catalyzes the conversion of 7,8-dihydroneopterin to 6-hydroxymethyl-7,8-dihydropterin.</text>
</comment>
<dbReference type="AlphaFoldDB" id="A0A0G3HGJ1"/>
<evidence type="ECO:0000256" key="6">
    <source>
        <dbReference type="ARBA" id="ARBA00032903"/>
    </source>
</evidence>
<dbReference type="EMBL" id="CP011546">
    <property type="protein sequence ID" value="AKK11875.1"/>
    <property type="molecule type" value="Genomic_DNA"/>
</dbReference>
<dbReference type="PATRIC" id="fig|1072256.5.peg.1878"/>
<evidence type="ECO:0000256" key="3">
    <source>
        <dbReference type="ARBA" id="ARBA00005708"/>
    </source>
</evidence>
<evidence type="ECO:0000256" key="4">
    <source>
        <dbReference type="ARBA" id="ARBA00022909"/>
    </source>
</evidence>
<dbReference type="GO" id="GO:0046654">
    <property type="term" value="P:tetrahydrofolate biosynthetic process"/>
    <property type="evidence" value="ECO:0007669"/>
    <property type="project" value="UniProtKB-UniRule"/>
</dbReference>
<keyword evidence="4 8" id="KW-0289">Folate biosynthesis</keyword>
<dbReference type="InterPro" id="IPR006157">
    <property type="entry name" value="FolB_dom"/>
</dbReference>
<dbReference type="EC" id="4.1.2.25" evidence="8"/>
<comment type="catalytic activity">
    <reaction evidence="1 8">
        <text>7,8-dihydroneopterin = 6-hydroxymethyl-7,8-dihydropterin + glycolaldehyde</text>
        <dbReference type="Rhea" id="RHEA:10540"/>
        <dbReference type="ChEBI" id="CHEBI:17001"/>
        <dbReference type="ChEBI" id="CHEBI:17071"/>
        <dbReference type="ChEBI" id="CHEBI:44841"/>
        <dbReference type="EC" id="4.1.2.25"/>
    </reaction>
</comment>